<dbReference type="AlphaFoldDB" id="D2A116"/>
<name>D2A116_TRICA</name>
<organism evidence="1 2">
    <name type="scientific">Tribolium castaneum</name>
    <name type="common">Red flour beetle</name>
    <dbReference type="NCBI Taxonomy" id="7070"/>
    <lineage>
        <taxon>Eukaryota</taxon>
        <taxon>Metazoa</taxon>
        <taxon>Ecdysozoa</taxon>
        <taxon>Arthropoda</taxon>
        <taxon>Hexapoda</taxon>
        <taxon>Insecta</taxon>
        <taxon>Pterygota</taxon>
        <taxon>Neoptera</taxon>
        <taxon>Endopterygota</taxon>
        <taxon>Coleoptera</taxon>
        <taxon>Polyphaga</taxon>
        <taxon>Cucujiformia</taxon>
        <taxon>Tenebrionidae</taxon>
        <taxon>Tenebrionidae incertae sedis</taxon>
        <taxon>Tribolium</taxon>
    </lineage>
</organism>
<dbReference type="EMBL" id="KQ971338">
    <property type="protein sequence ID" value="EFA01597.1"/>
    <property type="molecule type" value="Genomic_DNA"/>
</dbReference>
<proteinExistence type="predicted"/>
<accession>D2A116</accession>
<dbReference type="InParanoid" id="D2A116"/>
<evidence type="ECO:0000313" key="2">
    <source>
        <dbReference type="Proteomes" id="UP000007266"/>
    </source>
</evidence>
<gene>
    <name evidence="1" type="primary">GLEAN_07161</name>
    <name evidence="1" type="ORF">TcasGA2_TC007161</name>
</gene>
<protein>
    <submittedName>
        <fullName evidence="1">Uncharacterized protein</fullName>
    </submittedName>
</protein>
<evidence type="ECO:0000313" key="1">
    <source>
        <dbReference type="EMBL" id="EFA01597.1"/>
    </source>
</evidence>
<reference evidence="1 2" key="2">
    <citation type="journal article" date="2010" name="Nucleic Acids Res.">
        <title>BeetleBase in 2010: revisions to provide comprehensive genomic information for Tribolium castaneum.</title>
        <authorList>
            <person name="Kim H.S."/>
            <person name="Murphy T."/>
            <person name="Xia J."/>
            <person name="Caragea D."/>
            <person name="Park Y."/>
            <person name="Beeman R.W."/>
            <person name="Lorenzen M.D."/>
            <person name="Butcher S."/>
            <person name="Manak J.R."/>
            <person name="Brown S.J."/>
        </authorList>
    </citation>
    <scope>NUCLEOTIDE SEQUENCE [LARGE SCALE GENOMIC DNA]</scope>
    <source>
        <strain evidence="1 2">Georgia GA2</strain>
    </source>
</reference>
<reference evidence="1 2" key="1">
    <citation type="journal article" date="2008" name="Nature">
        <title>The genome of the model beetle and pest Tribolium castaneum.</title>
        <authorList>
            <consortium name="Tribolium Genome Sequencing Consortium"/>
            <person name="Richards S."/>
            <person name="Gibbs R.A."/>
            <person name="Weinstock G.M."/>
            <person name="Brown S.J."/>
            <person name="Denell R."/>
            <person name="Beeman R.W."/>
            <person name="Gibbs R."/>
            <person name="Beeman R.W."/>
            <person name="Brown S.J."/>
            <person name="Bucher G."/>
            <person name="Friedrich M."/>
            <person name="Grimmelikhuijzen C.J."/>
            <person name="Klingler M."/>
            <person name="Lorenzen M."/>
            <person name="Richards S."/>
            <person name="Roth S."/>
            <person name="Schroder R."/>
            <person name="Tautz D."/>
            <person name="Zdobnov E.M."/>
            <person name="Muzny D."/>
            <person name="Gibbs R.A."/>
            <person name="Weinstock G.M."/>
            <person name="Attaway T."/>
            <person name="Bell S."/>
            <person name="Buhay C.J."/>
            <person name="Chandrabose M.N."/>
            <person name="Chavez D."/>
            <person name="Clerk-Blankenburg K.P."/>
            <person name="Cree A."/>
            <person name="Dao M."/>
            <person name="Davis C."/>
            <person name="Chacko J."/>
            <person name="Dinh H."/>
            <person name="Dugan-Rocha S."/>
            <person name="Fowler G."/>
            <person name="Garner T.T."/>
            <person name="Garnes J."/>
            <person name="Gnirke A."/>
            <person name="Hawes A."/>
            <person name="Hernandez J."/>
            <person name="Hines S."/>
            <person name="Holder M."/>
            <person name="Hume J."/>
            <person name="Jhangiani S.N."/>
            <person name="Joshi V."/>
            <person name="Khan Z.M."/>
            <person name="Jackson L."/>
            <person name="Kovar C."/>
            <person name="Kowis A."/>
            <person name="Lee S."/>
            <person name="Lewis L.R."/>
            <person name="Margolis J."/>
            <person name="Morgan M."/>
            <person name="Nazareth L.V."/>
            <person name="Nguyen N."/>
            <person name="Okwuonu G."/>
            <person name="Parker D."/>
            <person name="Richards S."/>
            <person name="Ruiz S.J."/>
            <person name="Santibanez J."/>
            <person name="Savard J."/>
            <person name="Scherer S.E."/>
            <person name="Schneider B."/>
            <person name="Sodergren E."/>
            <person name="Tautz D."/>
            <person name="Vattahil S."/>
            <person name="Villasana D."/>
            <person name="White C.S."/>
            <person name="Wright R."/>
            <person name="Park Y."/>
            <person name="Beeman R.W."/>
            <person name="Lord J."/>
            <person name="Oppert B."/>
            <person name="Lorenzen M."/>
            <person name="Brown S."/>
            <person name="Wang L."/>
            <person name="Savard J."/>
            <person name="Tautz D."/>
            <person name="Richards S."/>
            <person name="Weinstock G."/>
            <person name="Gibbs R.A."/>
            <person name="Liu Y."/>
            <person name="Worley K."/>
            <person name="Weinstock G."/>
            <person name="Elsik C.G."/>
            <person name="Reese J.T."/>
            <person name="Elhaik E."/>
            <person name="Landan G."/>
            <person name="Graur D."/>
            <person name="Arensburger P."/>
            <person name="Atkinson P."/>
            <person name="Beeman R.W."/>
            <person name="Beidler J."/>
            <person name="Brown S.J."/>
            <person name="Demuth J.P."/>
            <person name="Drury D.W."/>
            <person name="Du Y.Z."/>
            <person name="Fujiwara H."/>
            <person name="Lorenzen M."/>
            <person name="Maselli V."/>
            <person name="Osanai M."/>
            <person name="Park Y."/>
            <person name="Robertson H.M."/>
            <person name="Tu Z."/>
            <person name="Wang J.J."/>
            <person name="Wang S."/>
            <person name="Richards S."/>
            <person name="Song H."/>
            <person name="Zhang L."/>
            <person name="Sodergren E."/>
            <person name="Werner D."/>
            <person name="Stanke M."/>
            <person name="Morgenstern B."/>
            <person name="Solovyev V."/>
            <person name="Kosarev P."/>
            <person name="Brown G."/>
            <person name="Chen H.C."/>
            <person name="Ermolaeva O."/>
            <person name="Hlavina W."/>
            <person name="Kapustin Y."/>
            <person name="Kiryutin B."/>
            <person name="Kitts P."/>
            <person name="Maglott D."/>
            <person name="Pruitt K."/>
            <person name="Sapojnikov V."/>
            <person name="Souvorov A."/>
            <person name="Mackey A.J."/>
            <person name="Waterhouse R.M."/>
            <person name="Wyder S."/>
            <person name="Zdobnov E.M."/>
            <person name="Zdobnov E.M."/>
            <person name="Wyder S."/>
            <person name="Kriventseva E.V."/>
            <person name="Kadowaki T."/>
            <person name="Bork P."/>
            <person name="Aranda M."/>
            <person name="Bao R."/>
            <person name="Beermann A."/>
            <person name="Berns N."/>
            <person name="Bolognesi R."/>
            <person name="Bonneton F."/>
            <person name="Bopp D."/>
            <person name="Brown S.J."/>
            <person name="Bucher G."/>
            <person name="Butts T."/>
            <person name="Chaumot A."/>
            <person name="Denell R.E."/>
            <person name="Ferrier D.E."/>
            <person name="Friedrich M."/>
            <person name="Gordon C.M."/>
            <person name="Jindra M."/>
            <person name="Klingler M."/>
            <person name="Lan Q."/>
            <person name="Lattorff H.M."/>
            <person name="Laudet V."/>
            <person name="von Levetsow C."/>
            <person name="Liu Z."/>
            <person name="Lutz R."/>
            <person name="Lynch J.A."/>
            <person name="da Fonseca R.N."/>
            <person name="Posnien N."/>
            <person name="Reuter R."/>
            <person name="Roth S."/>
            <person name="Savard J."/>
            <person name="Schinko J.B."/>
            <person name="Schmitt C."/>
            <person name="Schoppmeier M."/>
            <person name="Schroder R."/>
            <person name="Shippy T.D."/>
            <person name="Simonnet F."/>
            <person name="Marques-Souza H."/>
            <person name="Tautz D."/>
            <person name="Tomoyasu Y."/>
            <person name="Trauner J."/>
            <person name="Van der Zee M."/>
            <person name="Vervoort M."/>
            <person name="Wittkopp N."/>
            <person name="Wimmer E.A."/>
            <person name="Yang X."/>
            <person name="Jones A.K."/>
            <person name="Sattelle D.B."/>
            <person name="Ebert P.R."/>
            <person name="Nelson D."/>
            <person name="Scott J.G."/>
            <person name="Beeman R.W."/>
            <person name="Muthukrishnan S."/>
            <person name="Kramer K.J."/>
            <person name="Arakane Y."/>
            <person name="Beeman R.W."/>
            <person name="Zhu Q."/>
            <person name="Hogenkamp D."/>
            <person name="Dixit R."/>
            <person name="Oppert B."/>
            <person name="Jiang H."/>
            <person name="Zou Z."/>
            <person name="Marshall J."/>
            <person name="Elpidina E."/>
            <person name="Vinokurov K."/>
            <person name="Oppert C."/>
            <person name="Zou Z."/>
            <person name="Evans J."/>
            <person name="Lu Z."/>
            <person name="Zhao P."/>
            <person name="Sumathipala N."/>
            <person name="Altincicek B."/>
            <person name="Vilcinskas A."/>
            <person name="Williams M."/>
            <person name="Hultmark D."/>
            <person name="Hetru C."/>
            <person name="Jiang H."/>
            <person name="Grimmelikhuijzen C.J."/>
            <person name="Hauser F."/>
            <person name="Cazzamali G."/>
            <person name="Williamson M."/>
            <person name="Park Y."/>
            <person name="Li B."/>
            <person name="Tanaka Y."/>
            <person name="Predel R."/>
            <person name="Neupert S."/>
            <person name="Schachtner J."/>
            <person name="Verleyen P."/>
            <person name="Raible F."/>
            <person name="Bork P."/>
            <person name="Friedrich M."/>
            <person name="Walden K.K."/>
            <person name="Robertson H.M."/>
            <person name="Angeli S."/>
            <person name="Foret S."/>
            <person name="Bucher G."/>
            <person name="Schuetz S."/>
            <person name="Maleszka R."/>
            <person name="Wimmer E.A."/>
            <person name="Beeman R.W."/>
            <person name="Lorenzen M."/>
            <person name="Tomoyasu Y."/>
            <person name="Miller S.C."/>
            <person name="Grossmann D."/>
            <person name="Bucher G."/>
        </authorList>
    </citation>
    <scope>NUCLEOTIDE SEQUENCE [LARGE SCALE GENOMIC DNA]</scope>
    <source>
        <strain evidence="1 2">Georgia GA2</strain>
    </source>
</reference>
<keyword evidence="2" id="KW-1185">Reference proteome</keyword>
<sequence length="203" mass="23163">MQTASEGPLEMLHVAFDGCLAPTSICSDFPNFPPWKCAPADGRRKTSPKHTRKIDRAIKRCRSPDARCQIKKPDCIFNLGASGLTDEGERSLYANTFAFFAYFILWRNPDLPNHFEKLVCCYILLLFLREFKRPLEIVPRLTKKIFQAIRNFPLVCFDGGRFFGKFDNDEKNSPRPASLAMTPPVKNAERVKIHYVSLESISS</sequence>
<dbReference type="Proteomes" id="UP000007266">
    <property type="component" value="Linkage group 4"/>
</dbReference>
<dbReference type="HOGENOM" id="CLU_1350456_0_0_1"/>